<proteinExistence type="predicted"/>
<feature type="domain" description="RRM" evidence="4">
    <location>
        <begin position="389"/>
        <end position="467"/>
    </location>
</feature>
<organism evidence="5">
    <name type="scientific">Anthurium amnicola</name>
    <dbReference type="NCBI Taxonomy" id="1678845"/>
    <lineage>
        <taxon>Eukaryota</taxon>
        <taxon>Viridiplantae</taxon>
        <taxon>Streptophyta</taxon>
        <taxon>Embryophyta</taxon>
        <taxon>Tracheophyta</taxon>
        <taxon>Spermatophyta</taxon>
        <taxon>Magnoliopsida</taxon>
        <taxon>Liliopsida</taxon>
        <taxon>Araceae</taxon>
        <taxon>Pothoideae</taxon>
        <taxon>Potheae</taxon>
        <taxon>Anthurium</taxon>
    </lineage>
</organism>
<feature type="compositionally biased region" description="Polar residues" evidence="3">
    <location>
        <begin position="257"/>
        <end position="267"/>
    </location>
</feature>
<feature type="region of interest" description="Disordered" evidence="3">
    <location>
        <begin position="1"/>
        <end position="63"/>
    </location>
</feature>
<dbReference type="CDD" id="cd12320">
    <property type="entry name" value="RRM6_RBM19_RRM5_MRD1"/>
    <property type="match status" value="1"/>
</dbReference>
<feature type="region of interest" description="Disordered" evidence="3">
    <location>
        <begin position="232"/>
        <end position="284"/>
    </location>
</feature>
<name>A0A1D1YZB3_9ARAE</name>
<evidence type="ECO:0000313" key="5">
    <source>
        <dbReference type="EMBL" id="JAT59987.1"/>
    </source>
</evidence>
<dbReference type="FunFam" id="3.30.70.330:FF:000884">
    <property type="entry name" value="Nucleotide/nucleic acid binding protein"/>
    <property type="match status" value="1"/>
</dbReference>
<evidence type="ECO:0000256" key="2">
    <source>
        <dbReference type="PROSITE-ProRule" id="PRU00176"/>
    </source>
</evidence>
<dbReference type="InterPro" id="IPR000504">
    <property type="entry name" value="RRM_dom"/>
</dbReference>
<dbReference type="EMBL" id="GDJX01007949">
    <property type="protein sequence ID" value="JAT59987.1"/>
    <property type="molecule type" value="Transcribed_RNA"/>
</dbReference>
<dbReference type="SUPFAM" id="SSF54928">
    <property type="entry name" value="RNA-binding domain, RBD"/>
    <property type="match status" value="5"/>
</dbReference>
<feature type="region of interest" description="Disordered" evidence="3">
    <location>
        <begin position="892"/>
        <end position="925"/>
    </location>
</feature>
<feature type="non-terminal residue" evidence="5">
    <location>
        <position position="1"/>
    </location>
</feature>
<dbReference type="GO" id="GO:0003723">
    <property type="term" value="F:RNA binding"/>
    <property type="evidence" value="ECO:0007669"/>
    <property type="project" value="UniProtKB-UniRule"/>
</dbReference>
<feature type="region of interest" description="Disordered" evidence="3">
    <location>
        <begin position="153"/>
        <end position="205"/>
    </location>
</feature>
<feature type="domain" description="RRM" evidence="4">
    <location>
        <begin position="68"/>
        <end position="145"/>
    </location>
</feature>
<dbReference type="FunFam" id="3.30.70.330:FF:000738">
    <property type="entry name" value="RNA-binding motif protein 19"/>
    <property type="match status" value="1"/>
</dbReference>
<feature type="compositionally biased region" description="Low complexity" evidence="3">
    <location>
        <begin position="7"/>
        <end position="20"/>
    </location>
</feature>
<feature type="compositionally biased region" description="Pro residues" evidence="3">
    <location>
        <begin position="33"/>
        <end position="43"/>
    </location>
</feature>
<protein>
    <submittedName>
        <fullName evidence="5">Multiple RNA-binding domain-containing protein 1</fullName>
    </submittedName>
</protein>
<feature type="domain" description="RRM" evidence="4">
    <location>
        <begin position="703"/>
        <end position="786"/>
    </location>
</feature>
<dbReference type="Gene3D" id="3.30.70.330">
    <property type="match status" value="5"/>
</dbReference>
<dbReference type="SMART" id="SM00360">
    <property type="entry name" value="RRM"/>
    <property type="match status" value="5"/>
</dbReference>
<accession>A0A1D1YZB3</accession>
<dbReference type="CDD" id="cd12318">
    <property type="entry name" value="RRM5_RBM19_like"/>
    <property type="match status" value="1"/>
</dbReference>
<feature type="compositionally biased region" description="Basic and acidic residues" evidence="3">
    <location>
        <begin position="160"/>
        <end position="176"/>
    </location>
</feature>
<feature type="domain" description="RRM" evidence="4">
    <location>
        <begin position="803"/>
        <end position="879"/>
    </location>
</feature>
<dbReference type="InterPro" id="IPR035979">
    <property type="entry name" value="RBD_domain_sf"/>
</dbReference>
<reference evidence="5" key="1">
    <citation type="submission" date="2015-07" db="EMBL/GenBank/DDBJ databases">
        <title>Transcriptome Assembly of Anthurium amnicola.</title>
        <authorList>
            <person name="Suzuki J."/>
        </authorList>
    </citation>
    <scope>NUCLEOTIDE SEQUENCE</scope>
</reference>
<dbReference type="Pfam" id="PF00076">
    <property type="entry name" value="RRM_1"/>
    <property type="match status" value="5"/>
</dbReference>
<dbReference type="CDD" id="cd12565">
    <property type="entry name" value="RRM1_MRD1"/>
    <property type="match status" value="1"/>
</dbReference>
<feature type="domain" description="RRM" evidence="4">
    <location>
        <begin position="583"/>
        <end position="655"/>
    </location>
</feature>
<dbReference type="PANTHER" id="PTHR10352">
    <property type="entry name" value="EUKARYOTIC TRANSLATION INITIATION FACTOR 3 SUBUNIT G"/>
    <property type="match status" value="1"/>
</dbReference>
<gene>
    <name evidence="5" type="primary">MRD1_1</name>
    <name evidence="5" type="ORF">g.46646</name>
</gene>
<feature type="region of interest" description="Disordered" evidence="3">
    <location>
        <begin position="322"/>
        <end position="343"/>
    </location>
</feature>
<evidence type="ECO:0000256" key="1">
    <source>
        <dbReference type="ARBA" id="ARBA00022884"/>
    </source>
</evidence>
<dbReference type="AlphaFoldDB" id="A0A1D1YZB3"/>
<dbReference type="SMART" id="SM00361">
    <property type="entry name" value="RRM_1"/>
    <property type="match status" value="3"/>
</dbReference>
<dbReference type="FunFam" id="3.30.70.330:FF:000442">
    <property type="entry name" value="Multiple RNA-binding domain-containing protein 1"/>
    <property type="match status" value="1"/>
</dbReference>
<dbReference type="InterPro" id="IPR003954">
    <property type="entry name" value="RRM_euk-type"/>
</dbReference>
<evidence type="ECO:0000256" key="3">
    <source>
        <dbReference type="SAM" id="MobiDB-lite"/>
    </source>
</evidence>
<sequence length="925" mass="103307">SVSAPFTALGAAPPLSPLLSRQRRRTPAYQATTPPPPPLPPFPLSRQASSVQSKPPNRVATQPAGTMSRLCVKNLPKYVEVERLREFFSQKGEVTDAKLMRTKDGKSRRFAFIGFHTEQEAEEAIKFFNNSYLDTCRITCEVAHKVGDTSIPRPWSRYSAKKDNQLTENDMGRESQKPGGMAFFDSKGPEAANGTGKNSKSNNVTNDPQLQEFLQIMQPRVKSKLWANDTLAPSSFANKNGQNNGQGAHSQEGSRKQPAQSVAGTTGRSDDEEKTDQGPSLRGILGETYETSPAMKIHGLAQDEIVSDIDYFKSRISKSWSDSESDEEVKFESEERQQMDVKESQMSVADQQAGAVDELPLGDSCVTMVEKEQSKSGLTDDNEHSVNTGRLFIRNLPYTTNEDELLELFSRHGDVSQVHIVVDKDTKRSKGIGYVHYVHPESALRCLEDLDNSIFQGRLLHVMPAKPQNPSVERSNILPGKPTLSFKQQWEEQKKASEASGDTRAWNSLFIRQDTVVENIARKYGVDKSVVLDEEANDLAVRVALAETHAIAETKKALKSAGVNVVALEELAARKDNTRRSNHVILVKNLPYSVSEGDLIKMFGKFGSLDKIILPPTKTLALVIFLEAAEARAAFKGLAYKRYKDAPLYLEWAPGNILSPKPASETDNQGDAVGRDDVKRVVLEQSLEPMAEGEIDPDRAESRSVFIKNLNFKTSDECLKKHFVDNMKKGKMRSVKVKKHQKNGKCISMGFGFIEFDSVDTAIDVCRDLQGTVLDGHALILQLCHAKRENQSLNRVEKDKSSTKLIVRNVAFEATEKDLRQLFSSFGQVRRIRLPKSINNHRGFAFVEFATKQETENALQALSSTHLYGRHLVIERAKEGETLEELRARTAAHFAGEQVSEKKSRKRRRKSTTEEDEAEFHENLD</sequence>
<feature type="compositionally biased region" description="Basic and acidic residues" evidence="3">
    <location>
        <begin position="328"/>
        <end position="343"/>
    </location>
</feature>
<dbReference type="PROSITE" id="PS50102">
    <property type="entry name" value="RRM"/>
    <property type="match status" value="5"/>
</dbReference>
<keyword evidence="1 2" id="KW-0694">RNA-binding</keyword>
<feature type="compositionally biased region" description="Polar residues" evidence="3">
    <location>
        <begin position="195"/>
        <end position="205"/>
    </location>
</feature>
<dbReference type="InterPro" id="IPR034423">
    <property type="entry name" value="RBM19_RRM5"/>
</dbReference>
<feature type="compositionally biased region" description="Polar residues" evidence="3">
    <location>
        <begin position="49"/>
        <end position="63"/>
    </location>
</feature>
<evidence type="ECO:0000259" key="4">
    <source>
        <dbReference type="PROSITE" id="PS50102"/>
    </source>
</evidence>
<dbReference type="CDD" id="cd12317">
    <property type="entry name" value="RRM4_RBM19_RRM3_MRD1"/>
    <property type="match status" value="1"/>
</dbReference>
<dbReference type="InterPro" id="IPR012677">
    <property type="entry name" value="Nucleotide-bd_a/b_plait_sf"/>
</dbReference>